<dbReference type="Proteomes" id="UP000322214">
    <property type="component" value="Chromosome"/>
</dbReference>
<keyword evidence="8" id="KW-1185">Reference proteome</keyword>
<dbReference type="InterPro" id="IPR009003">
    <property type="entry name" value="Peptidase_S1_PA"/>
</dbReference>
<dbReference type="Gene3D" id="2.40.10.120">
    <property type="match status" value="1"/>
</dbReference>
<evidence type="ECO:0000256" key="4">
    <source>
        <dbReference type="ARBA" id="ARBA00022825"/>
    </source>
</evidence>
<evidence type="ECO:0000256" key="1">
    <source>
        <dbReference type="ARBA" id="ARBA00010541"/>
    </source>
</evidence>
<dbReference type="Pfam" id="PF13365">
    <property type="entry name" value="Trypsin_2"/>
    <property type="match status" value="1"/>
</dbReference>
<evidence type="ECO:0000256" key="5">
    <source>
        <dbReference type="SAM" id="SignalP"/>
    </source>
</evidence>
<dbReference type="EC" id="3.4.21.107" evidence="7"/>
<keyword evidence="5" id="KW-0732">Signal</keyword>
<dbReference type="InterPro" id="IPR051201">
    <property type="entry name" value="Chloro_Bact_Ser_Proteases"/>
</dbReference>
<keyword evidence="3 7" id="KW-0378">Hydrolase</keyword>
<keyword evidence="2 7" id="KW-0645">Protease</keyword>
<dbReference type="Gene3D" id="2.30.42.10">
    <property type="match status" value="1"/>
</dbReference>
<gene>
    <name evidence="7" type="primary">degQ_1</name>
    <name evidence="7" type="ORF">MFFC18_11760</name>
</gene>
<protein>
    <submittedName>
        <fullName evidence="7">Periplasmic pH-dependent serine endoprotease DegQ</fullName>
        <ecNumber evidence="7">3.4.21.107</ecNumber>
    </submittedName>
</protein>
<feature type="signal peptide" evidence="5">
    <location>
        <begin position="1"/>
        <end position="23"/>
    </location>
</feature>
<evidence type="ECO:0000313" key="8">
    <source>
        <dbReference type="Proteomes" id="UP000322214"/>
    </source>
</evidence>
<dbReference type="InterPro" id="IPR001478">
    <property type="entry name" value="PDZ"/>
</dbReference>
<evidence type="ECO:0000313" key="7">
    <source>
        <dbReference type="EMBL" id="QEG21320.1"/>
    </source>
</evidence>
<dbReference type="GO" id="GO:0004252">
    <property type="term" value="F:serine-type endopeptidase activity"/>
    <property type="evidence" value="ECO:0007669"/>
    <property type="project" value="InterPro"/>
</dbReference>
<dbReference type="Pfam" id="PF13180">
    <property type="entry name" value="PDZ_2"/>
    <property type="match status" value="1"/>
</dbReference>
<dbReference type="PANTHER" id="PTHR43343">
    <property type="entry name" value="PEPTIDASE S12"/>
    <property type="match status" value="1"/>
</dbReference>
<evidence type="ECO:0000256" key="3">
    <source>
        <dbReference type="ARBA" id="ARBA00022801"/>
    </source>
</evidence>
<keyword evidence="4" id="KW-0720">Serine protease</keyword>
<evidence type="ECO:0000259" key="6">
    <source>
        <dbReference type="Pfam" id="PF13180"/>
    </source>
</evidence>
<dbReference type="InterPro" id="IPR001940">
    <property type="entry name" value="Peptidase_S1C"/>
</dbReference>
<dbReference type="GO" id="GO:0006508">
    <property type="term" value="P:proteolysis"/>
    <property type="evidence" value="ECO:0007669"/>
    <property type="project" value="UniProtKB-KW"/>
</dbReference>
<dbReference type="PANTHER" id="PTHR43343:SF3">
    <property type="entry name" value="PROTEASE DO-LIKE 8, CHLOROPLASTIC"/>
    <property type="match status" value="1"/>
</dbReference>
<accession>A0A5B9P8V9</accession>
<dbReference type="FunFam" id="2.40.10.10:FF:000001">
    <property type="entry name" value="Periplasmic serine protease DegS"/>
    <property type="match status" value="1"/>
</dbReference>
<feature type="chain" id="PRO_5022827275" evidence="5">
    <location>
        <begin position="24"/>
        <end position="378"/>
    </location>
</feature>
<dbReference type="STRING" id="980251.GCA_001642875_01764"/>
<dbReference type="AlphaFoldDB" id="A0A5B9P8V9"/>
<proteinExistence type="inferred from homology"/>
<name>A0A5B9P8V9_9BACT</name>
<dbReference type="EMBL" id="CP042912">
    <property type="protein sequence ID" value="QEG21320.1"/>
    <property type="molecule type" value="Genomic_DNA"/>
</dbReference>
<dbReference type="RefSeq" id="WP_084416691.1">
    <property type="nucleotide sequence ID" value="NZ_CP042912.1"/>
</dbReference>
<dbReference type="KEGG" id="mff:MFFC18_11760"/>
<reference evidence="7 8" key="1">
    <citation type="submission" date="2019-08" db="EMBL/GenBank/DDBJ databases">
        <title>Deep-cultivation of Planctomycetes and their phenomic and genomic characterization uncovers novel biology.</title>
        <authorList>
            <person name="Wiegand S."/>
            <person name="Jogler M."/>
            <person name="Boedeker C."/>
            <person name="Pinto D."/>
            <person name="Vollmers J."/>
            <person name="Rivas-Marin E."/>
            <person name="Kohn T."/>
            <person name="Peeters S.H."/>
            <person name="Heuer A."/>
            <person name="Rast P."/>
            <person name="Oberbeckmann S."/>
            <person name="Bunk B."/>
            <person name="Jeske O."/>
            <person name="Meyerdierks A."/>
            <person name="Storesund J.E."/>
            <person name="Kallscheuer N."/>
            <person name="Luecker S."/>
            <person name="Lage O.M."/>
            <person name="Pohl T."/>
            <person name="Merkel B.J."/>
            <person name="Hornburger P."/>
            <person name="Mueller R.-W."/>
            <person name="Bruemmer F."/>
            <person name="Labrenz M."/>
            <person name="Spormann A.M."/>
            <person name="Op den Camp H."/>
            <person name="Overmann J."/>
            <person name="Amann R."/>
            <person name="Jetten M.S.M."/>
            <person name="Mascher T."/>
            <person name="Medema M.H."/>
            <person name="Devos D.P."/>
            <person name="Kaster A.-K."/>
            <person name="Ovreas L."/>
            <person name="Rohde M."/>
            <person name="Galperin M.Y."/>
            <person name="Jogler C."/>
        </authorList>
    </citation>
    <scope>NUCLEOTIDE SEQUENCE [LARGE SCALE GENOMIC DNA]</scope>
    <source>
        <strain evidence="7 8">FC18</strain>
    </source>
</reference>
<evidence type="ECO:0000256" key="2">
    <source>
        <dbReference type="ARBA" id="ARBA00022670"/>
    </source>
</evidence>
<sequence length="378" mass="40246" precursor="true">MKNNLIMCLACACIGGLIAIALTQGNFEKVATAQAAAAAPAQRAVDGRKFSPEELNSIAVYEKVNRSVVNINTTAFRRGMWFGDPEPQEGSGSGWVIDKAGHIVTNHHVISGSDVVTVTLFDGDPIPAEVVGSDKQNDIAVLKIRTDPAMLFPVELGESSDLRVGQKVMAIGNPFGLERTLTVGIVSSLGRTLRSKTKRLIKDVIQTDAALNQGNSGGPLVDNEGKVIGMNTAIASLTGGNTGIGFAVPINTIKRIIPQLIEFGRAIRGTLGIDVFFKTDGGLGVGRVIEGGPAAEAGVQGLRIERVRQRRADGIVVEYLRPNREDTDKIVSIDGQQIKTTDDYQAAMDSHKPGDVVDVVCERGGNERTVKIRLGIEQ</sequence>
<dbReference type="SUPFAM" id="SSF50494">
    <property type="entry name" value="Trypsin-like serine proteases"/>
    <property type="match status" value="1"/>
</dbReference>
<dbReference type="SUPFAM" id="SSF50156">
    <property type="entry name" value="PDZ domain-like"/>
    <property type="match status" value="1"/>
</dbReference>
<comment type="similarity">
    <text evidence="1">Belongs to the peptidase S1C family.</text>
</comment>
<dbReference type="OrthoDB" id="248175at2"/>
<organism evidence="7 8">
    <name type="scientific">Mariniblastus fucicola</name>
    <dbReference type="NCBI Taxonomy" id="980251"/>
    <lineage>
        <taxon>Bacteria</taxon>
        <taxon>Pseudomonadati</taxon>
        <taxon>Planctomycetota</taxon>
        <taxon>Planctomycetia</taxon>
        <taxon>Pirellulales</taxon>
        <taxon>Pirellulaceae</taxon>
        <taxon>Mariniblastus</taxon>
    </lineage>
</organism>
<dbReference type="PRINTS" id="PR00834">
    <property type="entry name" value="PROTEASES2C"/>
</dbReference>
<feature type="domain" description="PDZ" evidence="6">
    <location>
        <begin position="270"/>
        <end position="374"/>
    </location>
</feature>
<dbReference type="InterPro" id="IPR036034">
    <property type="entry name" value="PDZ_sf"/>
</dbReference>